<keyword evidence="1" id="KW-0732">Signal</keyword>
<proteinExistence type="predicted"/>
<gene>
    <name evidence="2" type="ORF">HXL70_06285</name>
</gene>
<evidence type="ECO:0000313" key="2">
    <source>
        <dbReference type="EMBL" id="MBF1129637.1"/>
    </source>
</evidence>
<organism evidence="2 3">
    <name type="scientific">Dialister invisus</name>
    <dbReference type="NCBI Taxonomy" id="218538"/>
    <lineage>
        <taxon>Bacteria</taxon>
        <taxon>Bacillati</taxon>
        <taxon>Bacillota</taxon>
        <taxon>Negativicutes</taxon>
        <taxon>Veillonellales</taxon>
        <taxon>Veillonellaceae</taxon>
        <taxon>Dialister</taxon>
    </lineage>
</organism>
<dbReference type="Proteomes" id="UP000757890">
    <property type="component" value="Unassembled WGS sequence"/>
</dbReference>
<protein>
    <recommendedName>
        <fullName evidence="4">Autotransporter outer membrane beta-barrel domain-containing protein</fullName>
    </recommendedName>
</protein>
<evidence type="ECO:0008006" key="4">
    <source>
        <dbReference type="Google" id="ProtNLM"/>
    </source>
</evidence>
<name>A0A930B8L4_9FIRM</name>
<evidence type="ECO:0000256" key="1">
    <source>
        <dbReference type="SAM" id="SignalP"/>
    </source>
</evidence>
<accession>A0A930B8L4</accession>
<dbReference type="EMBL" id="JABZMK010000039">
    <property type="protein sequence ID" value="MBF1129637.1"/>
    <property type="molecule type" value="Genomic_DNA"/>
</dbReference>
<feature type="non-terminal residue" evidence="2">
    <location>
        <position position="1297"/>
    </location>
</feature>
<evidence type="ECO:0000313" key="3">
    <source>
        <dbReference type="Proteomes" id="UP000757890"/>
    </source>
</evidence>
<sequence>MRSRISKTWPCHLKRAVLLSLLSGLFILPSQINAETSGEEYKDHQIAEADWDGAKAEQDFWSGKGIRNGSDYTFNKNTIISTELSKGSLVFHKTDPGIMDQLYAFGALVWGSSKTGTVNMNGHDLSLRAGKGDLHRIGGSFQWGGRGSAGLFVRSGNLTMKNLGSLSVSGVDYGIYLFAERSDDEAANSNLWIRNGGSADHAVKIRSEGKGIYLQSTPGAARLTVDGDVYIEAPSGIVVDRGEAAVGGGKIDSKGEAAVSVNAKSKFYMNAGVDTEGNVTVAHSERNVQVLGDIRSKQNSSVFIGLGNSQSVLKGLFTTDLHTWPYNEWVLTGSKGFLALKNGATWEHEKYGTGRDKNGRIDVGDSHLTRLNADGGVIIQKDKRKIQIDDFRGNAKLIYDHQNDGTKIEDYTAGDFIIDKAGQNSFLTVVTSNSGLDMGNKEKVSQALNALAGKVYYSSYVTDERNLKGKAVVAEGLTASSAELGFGNITFTQDKGQGTVKSEDVKVTAQPAAELSPITGDAGKDKYYAEKKIRQADGTYLFKENTDLQMTDGQPMVSSEKPVVIKAEGKRLAFTSAGDQNGTVSTVQQSSKDSLSITAKELAVKAGNKSGRSEGIHLQNGNKQNAYKTDITGDVTIQSKGKGYALGAYVAGNSSLDIHGNMTIKGEGGTWGVENTANPGGAYAHYSTAGLYAGSNYAIQKGGHITVDGDVDLKVKGTGILANGGGSTVVVKGGGTVSIENNDDAAHYALAAESGKIDFNVDEDEIEAGTKKVTIEGNVGVLNGAVNPSEPQKYSQIYLGLGTGDSLWRGLAVDTHTKQNNADGFEGQLSLFMKNGATWINEAYGMTPEGFKGSKVYYLQGGKSKEEAGVIFQKDENTIRIETYAGNMKLIYAHENAGTKAEDYKAGDTHIANATENSWITMVTDRNNINTDNEAQVYEVLNTLAGKLYYEAYTRDEKDLRGEAAIAEGLTASSQTIKMKDLLFKKENGQGYVKSPDTGTINELNHQIVEGVLKGGRFVEYWKSKGVTSGDRNYLFNKDVVLTVEGTDSSTEVHMNKGFAPIMWTGDGQGVIDMNHHALKLIALKGTQVKFPHGILMHSGTLTIKNTKGIDISAEDGLEQRGIVVHGQTSMGAGYFGSGKAKLVIENKNTAEDTLKIRTTGKFEHYPLIEAKAEVNGTAKIDIKGRVDLENKGNDTSRVIRTTEGQISIGSGRIVTDASDSIMAESWSDDKKREAAEVLVNSTLESSGAEGNMAKPLDENNIVEIKGNIISTQHARTGVSLTNKESKLTGLVSGTTW</sequence>
<feature type="chain" id="PRO_5037519061" description="Autotransporter outer membrane beta-barrel domain-containing protein" evidence="1">
    <location>
        <begin position="35"/>
        <end position="1297"/>
    </location>
</feature>
<feature type="signal peptide" evidence="1">
    <location>
        <begin position="1"/>
        <end position="34"/>
    </location>
</feature>
<comment type="caution">
    <text evidence="2">The sequence shown here is derived from an EMBL/GenBank/DDBJ whole genome shotgun (WGS) entry which is preliminary data.</text>
</comment>
<reference evidence="2" key="1">
    <citation type="submission" date="2020-04" db="EMBL/GenBank/DDBJ databases">
        <title>Deep metagenomics examines the oral microbiome during advanced dental caries in children, revealing novel taxa and co-occurrences with host molecules.</title>
        <authorList>
            <person name="Baker J.L."/>
            <person name="Morton J.T."/>
            <person name="Dinis M."/>
            <person name="Alvarez R."/>
            <person name="Tran N.C."/>
            <person name="Knight R."/>
            <person name="Edlund A."/>
        </authorList>
    </citation>
    <scope>NUCLEOTIDE SEQUENCE</scope>
    <source>
        <strain evidence="2">JCVI_32_bin.14</strain>
    </source>
</reference>